<evidence type="ECO:0000313" key="3">
    <source>
        <dbReference type="Proteomes" id="UP000326344"/>
    </source>
</evidence>
<evidence type="ECO:0000313" key="2">
    <source>
        <dbReference type="EMBL" id="KAA9347039.1"/>
    </source>
</evidence>
<sequence>MNNKLSISYLFLIIALFFFGCGGTSYEDNKNNASASAVSRGQKYSIDTTESVITWKGSMLFDIDEEHVGYVHLSKGELMIENGQLMGGTAEIDMHSIEYKDKASKNTPVKHLKSPDYFDVEKFPISTIAITKIESLRGHTIVKGDLTIKGVTHPVTFPARMEVQDGIVKANGKLIIDRTNWSIRYRSGKFYDNLADQTVSDDIELHIKIVARK</sequence>
<dbReference type="PANTHER" id="PTHR34406">
    <property type="entry name" value="PROTEIN YCEI"/>
    <property type="match status" value="1"/>
</dbReference>
<dbReference type="AlphaFoldDB" id="A0A5N1JBT0"/>
<dbReference type="SMART" id="SM00867">
    <property type="entry name" value="YceI"/>
    <property type="match status" value="1"/>
</dbReference>
<dbReference type="PROSITE" id="PS51257">
    <property type="entry name" value="PROKAR_LIPOPROTEIN"/>
    <property type="match status" value="1"/>
</dbReference>
<name>A0A5N1JBT0_9BACT</name>
<dbReference type="PANTHER" id="PTHR34406:SF1">
    <property type="entry name" value="PROTEIN YCEI"/>
    <property type="match status" value="1"/>
</dbReference>
<organism evidence="2 3">
    <name type="scientific">Larkinella humicola</name>
    <dbReference type="NCBI Taxonomy" id="2607654"/>
    <lineage>
        <taxon>Bacteria</taxon>
        <taxon>Pseudomonadati</taxon>
        <taxon>Bacteroidota</taxon>
        <taxon>Cytophagia</taxon>
        <taxon>Cytophagales</taxon>
        <taxon>Spirosomataceae</taxon>
        <taxon>Larkinella</taxon>
    </lineage>
</organism>
<dbReference type="EMBL" id="VTWS01000008">
    <property type="protein sequence ID" value="KAA9347039.1"/>
    <property type="molecule type" value="Genomic_DNA"/>
</dbReference>
<dbReference type="InterPro" id="IPR007372">
    <property type="entry name" value="Lipid/polyisoprenoid-bd_YceI"/>
</dbReference>
<evidence type="ECO:0000259" key="1">
    <source>
        <dbReference type="SMART" id="SM00867"/>
    </source>
</evidence>
<gene>
    <name evidence="2" type="ORF">F0P93_25835</name>
</gene>
<dbReference type="Pfam" id="PF04264">
    <property type="entry name" value="YceI"/>
    <property type="match status" value="1"/>
</dbReference>
<accession>A0A5N1JBT0</accession>
<comment type="caution">
    <text evidence="2">The sequence shown here is derived from an EMBL/GenBank/DDBJ whole genome shotgun (WGS) entry which is preliminary data.</text>
</comment>
<dbReference type="InterPro" id="IPR036761">
    <property type="entry name" value="TTHA0802/YceI-like_sf"/>
</dbReference>
<keyword evidence="3" id="KW-1185">Reference proteome</keyword>
<feature type="domain" description="Lipid/polyisoprenoid-binding YceI-like" evidence="1">
    <location>
        <begin position="43"/>
        <end position="212"/>
    </location>
</feature>
<reference evidence="2 3" key="1">
    <citation type="submission" date="2019-09" db="EMBL/GenBank/DDBJ databases">
        <title>Genome Sequence of Larkinella sp MA1.</title>
        <authorList>
            <person name="Srinivasan S."/>
        </authorList>
    </citation>
    <scope>NUCLEOTIDE SEQUENCE [LARGE SCALE GENOMIC DNA]</scope>
    <source>
        <strain evidence="2 3">MA1</strain>
    </source>
</reference>
<dbReference type="SUPFAM" id="SSF101874">
    <property type="entry name" value="YceI-like"/>
    <property type="match status" value="1"/>
</dbReference>
<proteinExistence type="predicted"/>
<dbReference type="Gene3D" id="2.40.128.110">
    <property type="entry name" value="Lipid/polyisoprenoid-binding, YceI-like"/>
    <property type="match status" value="1"/>
</dbReference>
<dbReference type="Proteomes" id="UP000326344">
    <property type="component" value="Unassembled WGS sequence"/>
</dbReference>
<dbReference type="RefSeq" id="WP_150880623.1">
    <property type="nucleotide sequence ID" value="NZ_VTWS01000008.1"/>
</dbReference>
<protein>
    <submittedName>
        <fullName evidence="2">YceI family protein</fullName>
    </submittedName>
</protein>